<dbReference type="PANTHER" id="PTHR12157">
    <property type="entry name" value="REGULATING SYNAPTIC MEMBRANE EXOCYTOSIS PROTEIN"/>
    <property type="match status" value="1"/>
</dbReference>
<dbReference type="WBParaSite" id="L893_g31729.t1">
    <property type="protein sequence ID" value="L893_g31729.t1"/>
    <property type="gene ID" value="L893_g31729"/>
</dbReference>
<dbReference type="SUPFAM" id="SSF57903">
    <property type="entry name" value="FYVE/PHD zinc finger"/>
    <property type="match status" value="1"/>
</dbReference>
<evidence type="ECO:0000313" key="4">
    <source>
        <dbReference type="WBParaSite" id="L893_g31729.t1"/>
    </source>
</evidence>
<evidence type="ECO:0000256" key="1">
    <source>
        <dbReference type="ARBA" id="ARBA00022737"/>
    </source>
</evidence>
<dbReference type="GO" id="GO:0048791">
    <property type="term" value="P:calcium ion-regulated exocytosis of neurotransmitter"/>
    <property type="evidence" value="ECO:0007669"/>
    <property type="project" value="TreeGrafter"/>
</dbReference>
<dbReference type="Gene3D" id="3.30.40.10">
    <property type="entry name" value="Zinc/RING finger domain, C3HC4 (zinc finger)"/>
    <property type="match status" value="1"/>
</dbReference>
<dbReference type="AlphaFoldDB" id="A0A1I8A1G8"/>
<dbReference type="InterPro" id="IPR013083">
    <property type="entry name" value="Znf_RING/FYVE/PHD"/>
</dbReference>
<dbReference type="GO" id="GO:0031267">
    <property type="term" value="F:small GTPase binding"/>
    <property type="evidence" value="ECO:0007669"/>
    <property type="project" value="InterPro"/>
</dbReference>
<dbReference type="Proteomes" id="UP000095287">
    <property type="component" value="Unplaced"/>
</dbReference>
<evidence type="ECO:0000313" key="3">
    <source>
        <dbReference type="Proteomes" id="UP000095287"/>
    </source>
</evidence>
<dbReference type="GO" id="GO:0042391">
    <property type="term" value="P:regulation of membrane potential"/>
    <property type="evidence" value="ECO:0007669"/>
    <property type="project" value="TreeGrafter"/>
</dbReference>
<feature type="domain" description="RIM zinc finger" evidence="2">
    <location>
        <begin position="110"/>
        <end position="145"/>
    </location>
</feature>
<keyword evidence="1" id="KW-0677">Repeat</keyword>
<dbReference type="GO" id="GO:0048167">
    <property type="term" value="P:regulation of synaptic plasticity"/>
    <property type="evidence" value="ECO:0007669"/>
    <property type="project" value="TreeGrafter"/>
</dbReference>
<dbReference type="InterPro" id="IPR054386">
    <property type="entry name" value="RIM_Znf"/>
</dbReference>
<sequence>MDVHSPPPDYSCREPISTIVVTPEKLLRQNELRRRGTFKIPCMIYARNVVVLAGYQVSVGATTFSYLKHGENTHFFKVKAEQELGDLERQINERKETAARLVGTQDDAICQICQKTKFADGIGHKCFYCQLRSCARCGGKVQGKAKVGHLQI</sequence>
<dbReference type="Pfam" id="PF22601">
    <property type="entry name" value="RIM2a_ZnF"/>
    <property type="match status" value="1"/>
</dbReference>
<evidence type="ECO:0000259" key="2">
    <source>
        <dbReference type="Pfam" id="PF22601"/>
    </source>
</evidence>
<dbReference type="GO" id="GO:0048788">
    <property type="term" value="C:cytoskeleton of presynaptic active zone"/>
    <property type="evidence" value="ECO:0007669"/>
    <property type="project" value="TreeGrafter"/>
</dbReference>
<dbReference type="PANTHER" id="PTHR12157:SF21">
    <property type="entry name" value="RAB3 INTERACTING MOLECULE, ISOFORM F"/>
    <property type="match status" value="1"/>
</dbReference>
<reference evidence="4" key="1">
    <citation type="submission" date="2016-11" db="UniProtKB">
        <authorList>
            <consortium name="WormBaseParasite"/>
        </authorList>
    </citation>
    <scope>IDENTIFICATION</scope>
</reference>
<accession>A0A1I8A1G8</accession>
<protein>
    <submittedName>
        <fullName evidence="4">FYVE-type domain-containing protein</fullName>
    </submittedName>
</protein>
<organism evidence="3 4">
    <name type="scientific">Steinernema glaseri</name>
    <dbReference type="NCBI Taxonomy" id="37863"/>
    <lineage>
        <taxon>Eukaryota</taxon>
        <taxon>Metazoa</taxon>
        <taxon>Ecdysozoa</taxon>
        <taxon>Nematoda</taxon>
        <taxon>Chromadorea</taxon>
        <taxon>Rhabditida</taxon>
        <taxon>Tylenchina</taxon>
        <taxon>Panagrolaimomorpha</taxon>
        <taxon>Strongyloidoidea</taxon>
        <taxon>Steinernematidae</taxon>
        <taxon>Steinernema</taxon>
    </lineage>
</organism>
<keyword evidence="3" id="KW-1185">Reference proteome</keyword>
<dbReference type="InterPro" id="IPR039032">
    <property type="entry name" value="Rim-like"/>
</dbReference>
<dbReference type="GO" id="GO:0044325">
    <property type="term" value="F:transmembrane transporter binding"/>
    <property type="evidence" value="ECO:0007669"/>
    <property type="project" value="TreeGrafter"/>
</dbReference>
<dbReference type="GO" id="GO:0042734">
    <property type="term" value="C:presynaptic membrane"/>
    <property type="evidence" value="ECO:0007669"/>
    <property type="project" value="TreeGrafter"/>
</dbReference>
<dbReference type="GO" id="GO:0050806">
    <property type="term" value="P:positive regulation of synaptic transmission"/>
    <property type="evidence" value="ECO:0007669"/>
    <property type="project" value="TreeGrafter"/>
</dbReference>
<name>A0A1I8A1G8_9BILA</name>
<dbReference type="InterPro" id="IPR011011">
    <property type="entry name" value="Znf_FYVE_PHD"/>
</dbReference>
<proteinExistence type="predicted"/>